<dbReference type="PIRSF" id="PIRSF000535">
    <property type="entry name" value="1PFK/6PFK/LacC"/>
    <property type="match status" value="1"/>
</dbReference>
<dbReference type="CDD" id="cd01164">
    <property type="entry name" value="FruK_PfkB_like"/>
    <property type="match status" value="1"/>
</dbReference>
<evidence type="ECO:0000256" key="1">
    <source>
        <dbReference type="ARBA" id="ARBA00010688"/>
    </source>
</evidence>
<evidence type="ECO:0000256" key="6">
    <source>
        <dbReference type="PIRNR" id="PIRNR000535"/>
    </source>
</evidence>
<keyword evidence="2 6" id="KW-0808">Transferase</keyword>
<gene>
    <name evidence="8" type="ordered locus">Taci_1715</name>
</gene>
<evidence type="ECO:0000256" key="3">
    <source>
        <dbReference type="ARBA" id="ARBA00022741"/>
    </source>
</evidence>
<dbReference type="Gene3D" id="3.40.1190.20">
    <property type="match status" value="1"/>
</dbReference>
<keyword evidence="4" id="KW-0418">Kinase</keyword>
<keyword evidence="9" id="KW-1185">Reference proteome</keyword>
<dbReference type="KEGG" id="tai:Taci_1715"/>
<dbReference type="PANTHER" id="PTHR46566">
    <property type="entry name" value="1-PHOSPHOFRUCTOKINASE-RELATED"/>
    <property type="match status" value="1"/>
</dbReference>
<protein>
    <submittedName>
        <fullName evidence="8">1-phosphofructokinase</fullName>
    </submittedName>
</protein>
<name>D1B7D8_THEAS</name>
<evidence type="ECO:0000313" key="9">
    <source>
        <dbReference type="Proteomes" id="UP000002030"/>
    </source>
</evidence>
<feature type="domain" description="Carbohydrate kinase PfkB" evidence="7">
    <location>
        <begin position="20"/>
        <end position="285"/>
    </location>
</feature>
<dbReference type="OrthoDB" id="9801219at2"/>
<evidence type="ECO:0000259" key="7">
    <source>
        <dbReference type="Pfam" id="PF00294"/>
    </source>
</evidence>
<dbReference type="NCBIfam" id="TIGR03168">
    <property type="entry name" value="1-PFK"/>
    <property type="match status" value="1"/>
</dbReference>
<dbReference type="Proteomes" id="UP000002030">
    <property type="component" value="Chromosome"/>
</dbReference>
<sequence>MAIATVTLNPAKDRTVFLRKFRPGQVNRAEGEHLAPGGKGINVASFLGDYGVREVYALGLIGEEDMGLFRSAMEARGVGHMFTPLPGRVRENIKLSDLAEMTVTDVNLPGPRWDPSHLEALMGDLKRCPCRVVVISGSLPPGCPEDTVARLVEESKRMGRLTIVDTSGEPLRLALEAVPHGVKPNLAELSEVLRLPEGPEGILQGVRRLREMGIGLVALSLGADGAVLSSPQGTVLVRPPKVTPITTVGAGDAMVAAMALGIHSSMELWETARLACAFSLCAITRIEEPRVEPSAVRDFMDKIRISEVEG</sequence>
<dbReference type="InterPro" id="IPR011611">
    <property type="entry name" value="PfkB_dom"/>
</dbReference>
<dbReference type="STRING" id="525903.Taci_1715"/>
<dbReference type="EnsemblBacteria" id="ACZ19929">
    <property type="protein sequence ID" value="ACZ19929"/>
    <property type="gene ID" value="Taci_1715"/>
</dbReference>
<dbReference type="RefSeq" id="WP_012870438.1">
    <property type="nucleotide sequence ID" value="NC_013522.1"/>
</dbReference>
<accession>D1B7D8</accession>
<dbReference type="SUPFAM" id="SSF53613">
    <property type="entry name" value="Ribokinase-like"/>
    <property type="match status" value="1"/>
</dbReference>
<keyword evidence="5" id="KW-0067">ATP-binding</keyword>
<comment type="similarity">
    <text evidence="1">Belongs to the carbohydrate kinase PfkB family.</text>
</comment>
<reference evidence="8 9" key="1">
    <citation type="journal article" date="2009" name="Stand. Genomic Sci.">
        <title>Complete genome sequence of Thermanaerovibrio acidaminovorans type strain (Su883).</title>
        <authorList>
            <person name="Chovatia M."/>
            <person name="Sikorski J."/>
            <person name="Schroder M."/>
            <person name="Lapidus A."/>
            <person name="Nolan M."/>
            <person name="Tice H."/>
            <person name="Glavina Del Rio T."/>
            <person name="Copeland A."/>
            <person name="Cheng J.F."/>
            <person name="Lucas S."/>
            <person name="Chen F."/>
            <person name="Bruce D."/>
            <person name="Goodwin L."/>
            <person name="Pitluck S."/>
            <person name="Ivanova N."/>
            <person name="Mavromatis K."/>
            <person name="Ovchinnikova G."/>
            <person name="Pati A."/>
            <person name="Chen A."/>
            <person name="Palaniappan K."/>
            <person name="Land M."/>
            <person name="Hauser L."/>
            <person name="Chang Y.J."/>
            <person name="Jeffries C.D."/>
            <person name="Chain P."/>
            <person name="Saunders E."/>
            <person name="Detter J.C."/>
            <person name="Brettin T."/>
            <person name="Rohde M."/>
            <person name="Goker M."/>
            <person name="Spring S."/>
            <person name="Bristow J."/>
            <person name="Markowitz V."/>
            <person name="Hugenholtz P."/>
            <person name="Kyrpides N.C."/>
            <person name="Klenk H.P."/>
            <person name="Eisen J.A."/>
        </authorList>
    </citation>
    <scope>NUCLEOTIDE SEQUENCE [LARGE SCALE GENOMIC DNA]</scope>
    <source>
        <strain evidence="9">ATCC 49978 / DSM 6589 / Su883</strain>
    </source>
</reference>
<evidence type="ECO:0000256" key="4">
    <source>
        <dbReference type="ARBA" id="ARBA00022777"/>
    </source>
</evidence>
<dbReference type="eggNOG" id="COG1105">
    <property type="taxonomic scope" value="Bacteria"/>
</dbReference>
<dbReference type="HOGENOM" id="CLU_050013_0_1_0"/>
<organism evidence="8 9">
    <name type="scientific">Thermanaerovibrio acidaminovorans (strain ATCC 49978 / DSM 6589 / Su883)</name>
    <name type="common">Selenomonas acidaminovorans</name>
    <dbReference type="NCBI Taxonomy" id="525903"/>
    <lineage>
        <taxon>Bacteria</taxon>
        <taxon>Thermotogati</taxon>
        <taxon>Synergistota</taxon>
        <taxon>Synergistia</taxon>
        <taxon>Synergistales</taxon>
        <taxon>Synergistaceae</taxon>
        <taxon>Thermanaerovibrio</taxon>
    </lineage>
</organism>
<evidence type="ECO:0000256" key="5">
    <source>
        <dbReference type="ARBA" id="ARBA00022840"/>
    </source>
</evidence>
<dbReference type="InterPro" id="IPR029056">
    <property type="entry name" value="Ribokinase-like"/>
</dbReference>
<dbReference type="PATRIC" id="fig|525903.6.peg.1705"/>
<proteinExistence type="inferred from homology"/>
<dbReference type="GO" id="GO:0008443">
    <property type="term" value="F:phosphofructokinase activity"/>
    <property type="evidence" value="ECO:0007669"/>
    <property type="project" value="TreeGrafter"/>
</dbReference>
<dbReference type="GO" id="GO:0005829">
    <property type="term" value="C:cytosol"/>
    <property type="evidence" value="ECO:0007669"/>
    <property type="project" value="TreeGrafter"/>
</dbReference>
<evidence type="ECO:0000256" key="2">
    <source>
        <dbReference type="ARBA" id="ARBA00022679"/>
    </source>
</evidence>
<keyword evidence="3" id="KW-0547">Nucleotide-binding</keyword>
<dbReference type="EMBL" id="CP001818">
    <property type="protein sequence ID" value="ACZ19929.1"/>
    <property type="molecule type" value="Genomic_DNA"/>
</dbReference>
<dbReference type="AlphaFoldDB" id="D1B7D8"/>
<dbReference type="PANTHER" id="PTHR46566:SF5">
    <property type="entry name" value="1-PHOSPHOFRUCTOKINASE"/>
    <property type="match status" value="1"/>
</dbReference>
<evidence type="ECO:0000313" key="8">
    <source>
        <dbReference type="EMBL" id="ACZ19929.1"/>
    </source>
</evidence>
<dbReference type="GO" id="GO:0005524">
    <property type="term" value="F:ATP binding"/>
    <property type="evidence" value="ECO:0007669"/>
    <property type="project" value="UniProtKB-KW"/>
</dbReference>
<dbReference type="InterPro" id="IPR017583">
    <property type="entry name" value="Tagatose/fructose_Pkinase"/>
</dbReference>
<dbReference type="Pfam" id="PF00294">
    <property type="entry name" value="PfkB"/>
    <property type="match status" value="1"/>
</dbReference>